<protein>
    <recommendedName>
        <fullName evidence="5">DUF1236 domain-containing protein</fullName>
    </recommendedName>
</protein>
<evidence type="ECO:0000256" key="1">
    <source>
        <dbReference type="SAM" id="MobiDB-lite"/>
    </source>
</evidence>
<organism evidence="3 4">
    <name type="scientific">Rhodoplanes roseus</name>
    <dbReference type="NCBI Taxonomy" id="29409"/>
    <lineage>
        <taxon>Bacteria</taxon>
        <taxon>Pseudomonadati</taxon>
        <taxon>Pseudomonadota</taxon>
        <taxon>Alphaproteobacteria</taxon>
        <taxon>Hyphomicrobiales</taxon>
        <taxon>Nitrobacteraceae</taxon>
        <taxon>Rhodoplanes</taxon>
    </lineage>
</organism>
<feature type="compositionally biased region" description="Polar residues" evidence="1">
    <location>
        <begin position="58"/>
        <end position="79"/>
    </location>
</feature>
<keyword evidence="2" id="KW-1133">Transmembrane helix</keyword>
<keyword evidence="4" id="KW-1185">Reference proteome</keyword>
<evidence type="ECO:0000256" key="2">
    <source>
        <dbReference type="SAM" id="Phobius"/>
    </source>
</evidence>
<accession>A0A327KQX1</accession>
<proteinExistence type="predicted"/>
<comment type="caution">
    <text evidence="3">The sequence shown here is derived from an EMBL/GenBank/DDBJ whole genome shotgun (WGS) entry which is preliminary data.</text>
</comment>
<dbReference type="Proteomes" id="UP000249130">
    <property type="component" value="Unassembled WGS sequence"/>
</dbReference>
<dbReference type="OrthoDB" id="8232903at2"/>
<dbReference type="InterPro" id="IPR009642">
    <property type="entry name" value="DUF1236"/>
</dbReference>
<dbReference type="RefSeq" id="WP_111421143.1">
    <property type="nucleotide sequence ID" value="NZ_NPEX01000195.1"/>
</dbReference>
<dbReference type="EMBL" id="NPEX01000195">
    <property type="protein sequence ID" value="RAI41289.1"/>
    <property type="molecule type" value="Genomic_DNA"/>
</dbReference>
<dbReference type="AlphaFoldDB" id="A0A327KQX1"/>
<feature type="region of interest" description="Disordered" evidence="1">
    <location>
        <begin position="44"/>
        <end position="94"/>
    </location>
</feature>
<feature type="transmembrane region" description="Helical" evidence="2">
    <location>
        <begin position="15"/>
        <end position="36"/>
    </location>
</feature>
<dbReference type="Gene3D" id="3.10.450.160">
    <property type="entry name" value="inner membrane protein cigr"/>
    <property type="match status" value="1"/>
</dbReference>
<keyword evidence="2" id="KW-0812">Transmembrane</keyword>
<sequence length="181" mass="19503">METSTPEDRRGTRRLIMGGAIAAIVVGVGLVGWMVLPGYDRHQATTDATGPRFEQREGQSTVGRSTNVPPDASARSTDPISVGRNEAISATAESSVQLPPEQRDALRNWASTHADQKVERVAFTVAIGVAVPQQAELRDISPELDAALPHYKGQQYILIGDRLVVVEKQTRRVVAIIPTAA</sequence>
<evidence type="ECO:0000313" key="3">
    <source>
        <dbReference type="EMBL" id="RAI41289.1"/>
    </source>
</evidence>
<keyword evidence="2" id="KW-0472">Membrane</keyword>
<gene>
    <name evidence="3" type="ORF">CH341_22015</name>
</gene>
<evidence type="ECO:0008006" key="5">
    <source>
        <dbReference type="Google" id="ProtNLM"/>
    </source>
</evidence>
<evidence type="ECO:0000313" key="4">
    <source>
        <dbReference type="Proteomes" id="UP000249130"/>
    </source>
</evidence>
<reference evidence="3 4" key="1">
    <citation type="submission" date="2017-07" db="EMBL/GenBank/DDBJ databases">
        <title>Draft Genome Sequences of Select Purple Nonsulfur Bacteria.</title>
        <authorList>
            <person name="Lasarre B."/>
            <person name="Mckinlay J.B."/>
        </authorList>
    </citation>
    <scope>NUCLEOTIDE SEQUENCE [LARGE SCALE GENOMIC DNA]</scope>
    <source>
        <strain evidence="3 4">DSM 5909</strain>
    </source>
</reference>
<name>A0A327KQX1_9BRAD</name>
<dbReference type="Pfam" id="PF06823">
    <property type="entry name" value="DUF1236"/>
    <property type="match status" value="1"/>
</dbReference>